<dbReference type="GO" id="GO:0009228">
    <property type="term" value="P:thiamine biosynthetic process"/>
    <property type="evidence" value="ECO:0007669"/>
    <property type="project" value="UniProtKB-KW"/>
</dbReference>
<dbReference type="PANTHER" id="PTHR13847">
    <property type="entry name" value="SARCOSINE DEHYDROGENASE-RELATED"/>
    <property type="match status" value="1"/>
</dbReference>
<dbReference type="GO" id="GO:0005737">
    <property type="term" value="C:cytoplasm"/>
    <property type="evidence" value="ECO:0007669"/>
    <property type="project" value="TreeGrafter"/>
</dbReference>
<gene>
    <name evidence="6" type="primary">thiO</name>
    <name evidence="6" type="ORF">J3U87_14025</name>
</gene>
<dbReference type="InterPro" id="IPR036188">
    <property type="entry name" value="FAD/NAD-bd_sf"/>
</dbReference>
<dbReference type="InterPro" id="IPR012727">
    <property type="entry name" value="Gly_oxidase_ThiO"/>
</dbReference>
<dbReference type="InterPro" id="IPR006076">
    <property type="entry name" value="FAD-dep_OxRdtase"/>
</dbReference>
<reference evidence="6" key="1">
    <citation type="submission" date="2021-03" db="EMBL/GenBank/DDBJ databases">
        <title>Acanthopleuribacteraceae sp. M133.</title>
        <authorList>
            <person name="Wang G."/>
        </authorList>
    </citation>
    <scope>NUCLEOTIDE SEQUENCE</scope>
    <source>
        <strain evidence="6">M133</strain>
    </source>
</reference>
<dbReference type="Gene3D" id="3.30.9.10">
    <property type="entry name" value="D-Amino Acid Oxidase, subunit A, domain 2"/>
    <property type="match status" value="1"/>
</dbReference>
<evidence type="ECO:0000256" key="1">
    <source>
        <dbReference type="ARBA" id="ARBA00004948"/>
    </source>
</evidence>
<dbReference type="EMBL" id="CP071793">
    <property type="protein sequence ID" value="QTD53568.1"/>
    <property type="molecule type" value="Genomic_DNA"/>
</dbReference>
<protein>
    <submittedName>
        <fullName evidence="6">Glycine oxidase ThiO</fullName>
        <ecNumber evidence="6">1.4.3.19</ecNumber>
    </submittedName>
</protein>
<name>A0A8A4TWL2_SULCO</name>
<accession>A0A8A4TWL2</accession>
<proteinExistence type="predicted"/>
<dbReference type="GO" id="GO:0050660">
    <property type="term" value="F:flavin adenine dinucleotide binding"/>
    <property type="evidence" value="ECO:0007669"/>
    <property type="project" value="InterPro"/>
</dbReference>
<evidence type="ECO:0000313" key="6">
    <source>
        <dbReference type="EMBL" id="QTD53568.1"/>
    </source>
</evidence>
<dbReference type="NCBIfam" id="TIGR02352">
    <property type="entry name" value="thiamin_ThiO"/>
    <property type="match status" value="1"/>
</dbReference>
<dbReference type="SUPFAM" id="SSF54373">
    <property type="entry name" value="FAD-linked reductases, C-terminal domain"/>
    <property type="match status" value="1"/>
</dbReference>
<evidence type="ECO:0000256" key="4">
    <source>
        <dbReference type="SAM" id="MobiDB-lite"/>
    </source>
</evidence>
<dbReference type="SUPFAM" id="SSF51905">
    <property type="entry name" value="FAD/NAD(P)-binding domain"/>
    <property type="match status" value="1"/>
</dbReference>
<dbReference type="KEGG" id="scor:J3U87_14025"/>
<feature type="region of interest" description="Disordered" evidence="4">
    <location>
        <begin position="350"/>
        <end position="388"/>
    </location>
</feature>
<dbReference type="UniPathway" id="UPA00060"/>
<comment type="pathway">
    <text evidence="1">Cofactor biosynthesis; thiamine diphosphate biosynthesis.</text>
</comment>
<organism evidence="6 7">
    <name type="scientific">Sulfidibacter corallicola</name>
    <dbReference type="NCBI Taxonomy" id="2818388"/>
    <lineage>
        <taxon>Bacteria</taxon>
        <taxon>Pseudomonadati</taxon>
        <taxon>Acidobacteriota</taxon>
        <taxon>Holophagae</taxon>
        <taxon>Acanthopleuribacterales</taxon>
        <taxon>Acanthopleuribacteraceae</taxon>
        <taxon>Sulfidibacter</taxon>
    </lineage>
</organism>
<evidence type="ECO:0000259" key="5">
    <source>
        <dbReference type="Pfam" id="PF01266"/>
    </source>
</evidence>
<evidence type="ECO:0000256" key="2">
    <source>
        <dbReference type="ARBA" id="ARBA00022977"/>
    </source>
</evidence>
<evidence type="ECO:0000256" key="3">
    <source>
        <dbReference type="ARBA" id="ARBA00023002"/>
    </source>
</evidence>
<evidence type="ECO:0000313" key="7">
    <source>
        <dbReference type="Proteomes" id="UP000663929"/>
    </source>
</evidence>
<dbReference type="PANTHER" id="PTHR13847:SF289">
    <property type="entry name" value="GLYCINE OXIDASE"/>
    <property type="match status" value="1"/>
</dbReference>
<keyword evidence="2" id="KW-0784">Thiamine biosynthesis</keyword>
<keyword evidence="7" id="KW-1185">Reference proteome</keyword>
<dbReference type="GO" id="GO:0043799">
    <property type="term" value="F:glycine oxidase activity"/>
    <property type="evidence" value="ECO:0007669"/>
    <property type="project" value="UniProtKB-EC"/>
</dbReference>
<dbReference type="AlphaFoldDB" id="A0A8A4TWL2"/>
<dbReference type="Gene3D" id="3.50.50.60">
    <property type="entry name" value="FAD/NAD(P)-binding domain"/>
    <property type="match status" value="1"/>
</dbReference>
<sequence length="388" mass="42439">MKRTVGIAGAGLMGRLLAWRLARAGHRVTLVDRDTLSGRDSCSYVGAGMVTPFAEQEKAEPVVARMGSASLELWGHWLPQLPKPVFFQMTGSLVTAHRQDLHDLEAFRGRVQRKLDDPAQMESLDAAALADREPTLARRFGRALFFPNEGQLEPRELLPALAEALRHLDVTWLSETEVHGVEPGVLDTSRGIHRFDTVVDCRGLGARGRMPSLRGVRGELLRLYAPEVDLHRPVRLMHPRYPIYIAPRPDHHFIVGATQIESEDMGALTVRSALELLSAVYSLDPAFGEANVLESAVHCRPALPDNDPKVLHQEGLAEINGLYRHGYLVAPILAEIAVDLIEDRSPRFEEVVQTTATPDPASDSDGSSGETAPSNNAQAAPIGGVTHD</sequence>
<keyword evidence="3 6" id="KW-0560">Oxidoreductase</keyword>
<dbReference type="Pfam" id="PF01266">
    <property type="entry name" value="DAO"/>
    <property type="match status" value="1"/>
</dbReference>
<dbReference type="GO" id="GO:0009229">
    <property type="term" value="P:thiamine diphosphate biosynthetic process"/>
    <property type="evidence" value="ECO:0007669"/>
    <property type="project" value="UniProtKB-UniPathway"/>
</dbReference>
<feature type="domain" description="FAD dependent oxidoreductase" evidence="5">
    <location>
        <begin position="5"/>
        <end position="340"/>
    </location>
</feature>
<dbReference type="Proteomes" id="UP000663929">
    <property type="component" value="Chromosome"/>
</dbReference>
<dbReference type="EC" id="1.4.3.19" evidence="6"/>
<dbReference type="RefSeq" id="WP_237383670.1">
    <property type="nucleotide sequence ID" value="NZ_CP071793.1"/>
</dbReference>